<dbReference type="Proteomes" id="UP000636110">
    <property type="component" value="Unassembled WGS sequence"/>
</dbReference>
<gene>
    <name evidence="2" type="ORF">GM920_10085</name>
</gene>
<dbReference type="Gene3D" id="2.60.40.10">
    <property type="entry name" value="Immunoglobulins"/>
    <property type="match status" value="1"/>
</dbReference>
<dbReference type="InterPro" id="IPR024361">
    <property type="entry name" value="BACON"/>
</dbReference>
<proteinExistence type="predicted"/>
<dbReference type="InterPro" id="IPR013783">
    <property type="entry name" value="Ig-like_fold"/>
</dbReference>
<evidence type="ECO:0000259" key="1">
    <source>
        <dbReference type="Pfam" id="PF13004"/>
    </source>
</evidence>
<feature type="domain" description="BACON" evidence="1">
    <location>
        <begin position="66"/>
        <end position="110"/>
    </location>
</feature>
<comment type="caution">
    <text evidence="2">The sequence shown here is derived from an EMBL/GenBank/DDBJ whole genome shotgun (WGS) entry which is preliminary data.</text>
</comment>
<reference evidence="2 3" key="1">
    <citation type="submission" date="2019-11" db="EMBL/GenBank/DDBJ databases">
        <title>Description of Pedobacter sp. LMG 31462T.</title>
        <authorList>
            <person name="Carlier A."/>
            <person name="Qi S."/>
            <person name="Vandamme P."/>
        </authorList>
    </citation>
    <scope>NUCLEOTIDE SEQUENCE [LARGE SCALE GENOMIC DNA]</scope>
    <source>
        <strain evidence="2 3">LMG 31462</strain>
    </source>
</reference>
<dbReference type="Pfam" id="PF13004">
    <property type="entry name" value="BACON"/>
    <property type="match status" value="1"/>
</dbReference>
<evidence type="ECO:0000313" key="3">
    <source>
        <dbReference type="Proteomes" id="UP000636110"/>
    </source>
</evidence>
<dbReference type="EMBL" id="WNXC01000002">
    <property type="protein sequence ID" value="MBB2149255.1"/>
    <property type="molecule type" value="Genomic_DNA"/>
</dbReference>
<name>A0ABR6EVF9_9SPHI</name>
<dbReference type="PROSITE" id="PS51257">
    <property type="entry name" value="PROKAR_LIPOPROTEIN"/>
    <property type="match status" value="1"/>
</dbReference>
<sequence length="125" mass="13479">MKIFNYKLKLVLFVMAIGLTISCKKENLSPKPEPTPFSAALEAGVSSLPAAGGKLNIVITAGADGWWITTPQTDWVTITRMFGSGDFKLPVTIKANTSGVARVVTIKVNPTFNLPPVTFNINQDK</sequence>
<keyword evidence="3" id="KW-1185">Reference proteome</keyword>
<dbReference type="CDD" id="cd14948">
    <property type="entry name" value="BACON"/>
    <property type="match status" value="1"/>
</dbReference>
<evidence type="ECO:0000313" key="2">
    <source>
        <dbReference type="EMBL" id="MBB2149255.1"/>
    </source>
</evidence>
<organism evidence="2 3">
    <name type="scientific">Pedobacter gandavensis</name>
    <dbReference type="NCBI Taxonomy" id="2679963"/>
    <lineage>
        <taxon>Bacteria</taxon>
        <taxon>Pseudomonadati</taxon>
        <taxon>Bacteroidota</taxon>
        <taxon>Sphingobacteriia</taxon>
        <taxon>Sphingobacteriales</taxon>
        <taxon>Sphingobacteriaceae</taxon>
        <taxon>Pedobacter</taxon>
    </lineage>
</organism>
<dbReference type="RefSeq" id="WP_182956541.1">
    <property type="nucleotide sequence ID" value="NZ_WNXC01000002.1"/>
</dbReference>
<protein>
    <recommendedName>
        <fullName evidence="1">BACON domain-containing protein</fullName>
    </recommendedName>
</protein>
<accession>A0ABR6EVF9</accession>